<dbReference type="GO" id="GO:0003677">
    <property type="term" value="F:DNA binding"/>
    <property type="evidence" value="ECO:0007669"/>
    <property type="project" value="InterPro"/>
</dbReference>
<comment type="similarity">
    <text evidence="6">Belongs to the DNA polymerase HolA subunit family.</text>
</comment>
<evidence type="ECO:0000256" key="7">
    <source>
        <dbReference type="ARBA" id="ARBA00049244"/>
    </source>
</evidence>
<dbReference type="Gene3D" id="1.20.272.10">
    <property type="match status" value="1"/>
</dbReference>
<dbReference type="Proteomes" id="UP000178367">
    <property type="component" value="Unassembled WGS sequence"/>
</dbReference>
<dbReference type="PANTHER" id="PTHR34388:SF1">
    <property type="entry name" value="DNA POLYMERASE III SUBUNIT DELTA"/>
    <property type="match status" value="1"/>
</dbReference>
<dbReference type="EMBL" id="MFGB01000020">
    <property type="protein sequence ID" value="OGF25596.1"/>
    <property type="molecule type" value="Genomic_DNA"/>
</dbReference>
<evidence type="ECO:0000313" key="10">
    <source>
        <dbReference type="Proteomes" id="UP000178367"/>
    </source>
</evidence>
<dbReference type="InterPro" id="IPR005790">
    <property type="entry name" value="DNA_polIII_delta"/>
</dbReference>
<evidence type="ECO:0000256" key="5">
    <source>
        <dbReference type="ARBA" id="ARBA00022932"/>
    </source>
</evidence>
<keyword evidence="4" id="KW-0235">DNA replication</keyword>
<protein>
    <recommendedName>
        <fullName evidence="1">DNA-directed DNA polymerase</fullName>
        <ecNumber evidence="1">2.7.7.7</ecNumber>
    </recommendedName>
</protein>
<evidence type="ECO:0000313" key="9">
    <source>
        <dbReference type="EMBL" id="OGF25596.1"/>
    </source>
</evidence>
<dbReference type="EC" id="2.7.7.7" evidence="1"/>
<evidence type="ECO:0000256" key="6">
    <source>
        <dbReference type="ARBA" id="ARBA00034754"/>
    </source>
</evidence>
<dbReference type="InterPro" id="IPR008921">
    <property type="entry name" value="DNA_pol3_clamp-load_cplx_C"/>
</dbReference>
<dbReference type="Gene3D" id="1.10.8.60">
    <property type="match status" value="1"/>
</dbReference>
<evidence type="ECO:0000256" key="2">
    <source>
        <dbReference type="ARBA" id="ARBA00022679"/>
    </source>
</evidence>
<dbReference type="InterPro" id="IPR027417">
    <property type="entry name" value="P-loop_NTPase"/>
</dbReference>
<dbReference type="GO" id="GO:0009360">
    <property type="term" value="C:DNA polymerase III complex"/>
    <property type="evidence" value="ECO:0007669"/>
    <property type="project" value="TreeGrafter"/>
</dbReference>
<dbReference type="STRING" id="1797994.A2227_00055"/>
<dbReference type="GO" id="GO:0003887">
    <property type="term" value="F:DNA-directed DNA polymerase activity"/>
    <property type="evidence" value="ECO:0007669"/>
    <property type="project" value="UniProtKB-KW"/>
</dbReference>
<comment type="caution">
    <text evidence="9">The sequence shown here is derived from an EMBL/GenBank/DDBJ whole genome shotgun (WGS) entry which is preliminary data.</text>
</comment>
<evidence type="ECO:0000256" key="4">
    <source>
        <dbReference type="ARBA" id="ARBA00022705"/>
    </source>
</evidence>
<gene>
    <name evidence="9" type="ORF">A2227_00055</name>
</gene>
<reference evidence="9 10" key="1">
    <citation type="journal article" date="2016" name="Nat. Commun.">
        <title>Thousands of microbial genomes shed light on interconnected biogeochemical processes in an aquifer system.</title>
        <authorList>
            <person name="Anantharaman K."/>
            <person name="Brown C.T."/>
            <person name="Hug L.A."/>
            <person name="Sharon I."/>
            <person name="Castelle C.J."/>
            <person name="Probst A.J."/>
            <person name="Thomas B.C."/>
            <person name="Singh A."/>
            <person name="Wilkins M.J."/>
            <person name="Karaoz U."/>
            <person name="Brodie E.L."/>
            <person name="Williams K.H."/>
            <person name="Hubbard S.S."/>
            <person name="Banfield J.F."/>
        </authorList>
    </citation>
    <scope>NUCLEOTIDE SEQUENCE [LARGE SCALE GENOMIC DNA]</scope>
</reference>
<keyword evidence="2" id="KW-0808">Transferase</keyword>
<dbReference type="AlphaFoldDB" id="A0A1F5SGB3"/>
<dbReference type="SUPFAM" id="SSF48019">
    <property type="entry name" value="post-AAA+ oligomerization domain-like"/>
    <property type="match status" value="1"/>
</dbReference>
<dbReference type="Gene3D" id="3.40.50.300">
    <property type="entry name" value="P-loop containing nucleotide triphosphate hydrolases"/>
    <property type="match status" value="1"/>
</dbReference>
<dbReference type="InterPro" id="IPR048466">
    <property type="entry name" value="DNA_pol3_delta-like_C"/>
</dbReference>
<feature type="domain" description="DNA polymerase III delta subunit-like C-terminal" evidence="8">
    <location>
        <begin position="221"/>
        <end position="340"/>
    </location>
</feature>
<dbReference type="SUPFAM" id="SSF52540">
    <property type="entry name" value="P-loop containing nucleoside triphosphate hydrolases"/>
    <property type="match status" value="1"/>
</dbReference>
<accession>A0A1F5SGB3</accession>
<sequence>MIIFLYGSNTYKSRQKLNELKDKFRREVDPGERSLSVIDGERATVDKINEGVKASSLFTRKTMVIVENIFSNKSQVILDGIHEYLKKQFTLAKKIKEAVVKEDAGNIIIFWDNTTGEKLGKNKLFLLLSKERFAQNFKPLSNTETAGWLKTEVEARGGKIKPQAVTYLVSLFGNDQRQLKNEVDKLVNYKRGQNRELLPGSGDVMIDIKEIEDLCRGQSDENIFALTDAISRKNKSLALKLFEQEIEAGVTETYLLHMIIRQFRILLQIKESLDQGNSSRKIISDLKLHPFVVQKGITQAGAFTLAALKSIFHHLVDIDRQIKTGQGDFKTNIDLLIAKI</sequence>
<proteinExistence type="inferred from homology"/>
<keyword evidence="5" id="KW-0239">DNA-directed DNA polymerase</keyword>
<name>A0A1F5SGB3_9BACT</name>
<evidence type="ECO:0000259" key="8">
    <source>
        <dbReference type="Pfam" id="PF21694"/>
    </source>
</evidence>
<organism evidence="9 10">
    <name type="scientific">Candidatus Falkowbacteria bacterium RIFOXYA2_FULL_47_19</name>
    <dbReference type="NCBI Taxonomy" id="1797994"/>
    <lineage>
        <taxon>Bacteria</taxon>
        <taxon>Candidatus Falkowiibacteriota</taxon>
    </lineage>
</organism>
<evidence type="ECO:0000256" key="3">
    <source>
        <dbReference type="ARBA" id="ARBA00022695"/>
    </source>
</evidence>
<comment type="catalytic activity">
    <reaction evidence="7">
        <text>DNA(n) + a 2'-deoxyribonucleoside 5'-triphosphate = DNA(n+1) + diphosphate</text>
        <dbReference type="Rhea" id="RHEA:22508"/>
        <dbReference type="Rhea" id="RHEA-COMP:17339"/>
        <dbReference type="Rhea" id="RHEA-COMP:17340"/>
        <dbReference type="ChEBI" id="CHEBI:33019"/>
        <dbReference type="ChEBI" id="CHEBI:61560"/>
        <dbReference type="ChEBI" id="CHEBI:173112"/>
        <dbReference type="EC" id="2.7.7.7"/>
    </reaction>
</comment>
<dbReference type="Pfam" id="PF21694">
    <property type="entry name" value="DNA_pol3_delta_C"/>
    <property type="match status" value="1"/>
</dbReference>
<dbReference type="PANTHER" id="PTHR34388">
    <property type="entry name" value="DNA POLYMERASE III SUBUNIT DELTA"/>
    <property type="match status" value="1"/>
</dbReference>
<dbReference type="GO" id="GO:0006261">
    <property type="term" value="P:DNA-templated DNA replication"/>
    <property type="evidence" value="ECO:0007669"/>
    <property type="project" value="TreeGrafter"/>
</dbReference>
<dbReference type="NCBIfam" id="TIGR01128">
    <property type="entry name" value="holA"/>
    <property type="match status" value="1"/>
</dbReference>
<evidence type="ECO:0000256" key="1">
    <source>
        <dbReference type="ARBA" id="ARBA00012417"/>
    </source>
</evidence>
<keyword evidence="3" id="KW-0548">Nucleotidyltransferase</keyword>